<sequence length="155" mass="16676" precursor="true">MKNRKRGFSLVELLIVLAVIAALIATITPVALNAIRKSQATKVAQNIKTLASSFENLLYVEGKSGIPSDISGLGRDIDETKYNIAYSTTDNGGYEVYVWTSEEAHEDTLVNVLPSAKKAPVGGIASLVTGFEKPNLGGTNAASATYYYSYTFIVY</sequence>
<accession>I2F1W1</accession>
<evidence type="ECO:0000256" key="4">
    <source>
        <dbReference type="ARBA" id="ARBA00023237"/>
    </source>
</evidence>
<dbReference type="HOGENOM" id="CLU_1784338_0_0_0"/>
<dbReference type="Proteomes" id="UP000002881">
    <property type="component" value="Chromosome"/>
</dbReference>
<dbReference type="GO" id="GO:0042597">
    <property type="term" value="C:periplasmic space"/>
    <property type="evidence" value="ECO:0007669"/>
    <property type="project" value="UniProtKB-SubCell"/>
</dbReference>
<dbReference type="SUPFAM" id="SSF54523">
    <property type="entry name" value="Pili subunits"/>
    <property type="match status" value="1"/>
</dbReference>
<dbReference type="Gene3D" id="3.30.700.10">
    <property type="entry name" value="Glycoprotein, Type 4 Pilin"/>
    <property type="match status" value="1"/>
</dbReference>
<comment type="subcellular location">
    <subcellularLocation>
        <location evidence="1">Cell outer membrane</location>
        <topology evidence="1">Single-pass membrane protein</topology>
    </subcellularLocation>
    <subcellularLocation>
        <location evidence="2">Periplasm</location>
    </subcellularLocation>
</comment>
<proteinExistence type="predicted"/>
<keyword evidence="6" id="KW-1185">Reference proteome</keyword>
<gene>
    <name evidence="5" type="ORF">Theba_0174</name>
</gene>
<dbReference type="AlphaFoldDB" id="I2F1W1"/>
<reference evidence="5 6" key="1">
    <citation type="journal article" date="2012" name="Genome Biol. Evol.">
        <title>Genome Sequence of the Mesophilic Thermotogales Bacterium Mesotoga prima MesG1.Ag.4.2 Reveals the Largest Thermotogales Genome To Date.</title>
        <authorList>
            <person name="Zhaxybayeva O."/>
            <person name="Swithers K.S."/>
            <person name="Foght J."/>
            <person name="Green A.G."/>
            <person name="Bruce D."/>
            <person name="Detter C."/>
            <person name="Han S."/>
            <person name="Teshima H."/>
            <person name="Han J."/>
            <person name="Woyke T."/>
            <person name="Pitluck S."/>
            <person name="Nolan M."/>
            <person name="Ivanova N."/>
            <person name="Pati A."/>
            <person name="Land M.L."/>
            <person name="Dlutek M."/>
            <person name="Doolittle W.F."/>
            <person name="Noll K.M."/>
            <person name="Nesbo C.L."/>
        </authorList>
    </citation>
    <scope>NUCLEOTIDE SEQUENCE [LARGE SCALE GENOMIC DNA]</scope>
    <source>
        <strain evidence="6">mesG1.Ag.4.2</strain>
    </source>
</reference>
<name>I2F1W1_9BACT</name>
<evidence type="ECO:0000256" key="1">
    <source>
        <dbReference type="ARBA" id="ARBA00004203"/>
    </source>
</evidence>
<dbReference type="PROSITE" id="PS00409">
    <property type="entry name" value="PROKAR_NTER_METHYL"/>
    <property type="match status" value="1"/>
</dbReference>
<dbReference type="GO" id="GO:0009279">
    <property type="term" value="C:cell outer membrane"/>
    <property type="evidence" value="ECO:0007669"/>
    <property type="project" value="UniProtKB-SubCell"/>
</dbReference>
<dbReference type="eggNOG" id="COG2165">
    <property type="taxonomic scope" value="Bacteria"/>
</dbReference>
<evidence type="ECO:0000313" key="5">
    <source>
        <dbReference type="EMBL" id="AFK05914.1"/>
    </source>
</evidence>
<dbReference type="GeneID" id="87106032"/>
<dbReference type="InterPro" id="IPR045584">
    <property type="entry name" value="Pilin-like"/>
</dbReference>
<dbReference type="NCBIfam" id="TIGR02532">
    <property type="entry name" value="IV_pilin_GFxxxE"/>
    <property type="match status" value="1"/>
</dbReference>
<evidence type="ECO:0000313" key="6">
    <source>
        <dbReference type="Proteomes" id="UP000002881"/>
    </source>
</evidence>
<keyword evidence="3" id="KW-0574">Periplasm</keyword>
<organism evidence="5 6">
    <name type="scientific">Mesotoga prima MesG1.Ag.4.2</name>
    <dbReference type="NCBI Taxonomy" id="660470"/>
    <lineage>
        <taxon>Bacteria</taxon>
        <taxon>Thermotogati</taxon>
        <taxon>Thermotogota</taxon>
        <taxon>Thermotogae</taxon>
        <taxon>Kosmotogales</taxon>
        <taxon>Kosmotogaceae</taxon>
        <taxon>Mesotoga</taxon>
    </lineage>
</organism>
<evidence type="ECO:0000256" key="2">
    <source>
        <dbReference type="ARBA" id="ARBA00004418"/>
    </source>
</evidence>
<keyword evidence="4" id="KW-0472">Membrane</keyword>
<dbReference type="STRING" id="660470.Theba_0174"/>
<dbReference type="RefSeq" id="WP_014730078.1">
    <property type="nucleotide sequence ID" value="NC_017934.1"/>
</dbReference>
<dbReference type="Pfam" id="PF07963">
    <property type="entry name" value="N_methyl"/>
    <property type="match status" value="1"/>
</dbReference>
<dbReference type="KEGG" id="mpg:Theba_0174"/>
<dbReference type="EMBL" id="CP003532">
    <property type="protein sequence ID" value="AFK05914.1"/>
    <property type="molecule type" value="Genomic_DNA"/>
</dbReference>
<protein>
    <submittedName>
        <fullName evidence="5">Prepilin-type N-terminal cleavage/methylation domain-containing protein</fullName>
    </submittedName>
</protein>
<dbReference type="InterPro" id="IPR012902">
    <property type="entry name" value="N_methyl_site"/>
</dbReference>
<keyword evidence="4" id="KW-0998">Cell outer membrane</keyword>
<evidence type="ECO:0000256" key="3">
    <source>
        <dbReference type="ARBA" id="ARBA00022764"/>
    </source>
</evidence>